<evidence type="ECO:0000313" key="4">
    <source>
        <dbReference type="Proteomes" id="UP000053860"/>
    </source>
</evidence>
<reference evidence="4" key="1">
    <citation type="journal article" date="2015" name="MBio">
        <title>Genome-Resolved Metagenomic Analysis Reveals Roles for Candidate Phyla and Other Microbial Community Members in Biogeochemical Transformations in Oil Reservoirs.</title>
        <authorList>
            <person name="Hu P."/>
            <person name="Tom L."/>
            <person name="Singh A."/>
            <person name="Thomas B.C."/>
            <person name="Baker B.J."/>
            <person name="Piceno Y.M."/>
            <person name="Andersen G.L."/>
            <person name="Banfield J.F."/>
        </authorList>
    </citation>
    <scope>NUCLEOTIDE SEQUENCE [LARGE SCALE GENOMIC DNA]</scope>
</reference>
<evidence type="ECO:0000259" key="2">
    <source>
        <dbReference type="PROSITE" id="PS51857"/>
    </source>
</evidence>
<dbReference type="AlphaFoldDB" id="A0A101HJV8"/>
<feature type="domain" description="CSD" evidence="2">
    <location>
        <begin position="85"/>
        <end position="146"/>
    </location>
</feature>
<evidence type="ECO:0000313" key="3">
    <source>
        <dbReference type="EMBL" id="KUK78104.1"/>
    </source>
</evidence>
<gene>
    <name evidence="3" type="ORF">XD92_0527</name>
</gene>
<dbReference type="CDD" id="cd04458">
    <property type="entry name" value="CSP_CDS"/>
    <property type="match status" value="1"/>
</dbReference>
<protein>
    <submittedName>
        <fullName evidence="3">Cold-shock protein DNA-binding</fullName>
    </submittedName>
</protein>
<sequence length="147" mass="16921">MARSNSFNKREIEKQKQQKKKEKLKKKEERKQQGTSSFEDMIAYVDANGVIIDTPPEPIQEEETIELEDIEISVPRKEVTDDVGVPEGRVDFYDETRGFGFIREGNSVIKYFFHKSNAQHGIAEGDRVTYRLERGPKGMNAVDVKII</sequence>
<organism evidence="3 4">
    <name type="scientific">Proteiniphilum acetatigenes</name>
    <dbReference type="NCBI Taxonomy" id="294710"/>
    <lineage>
        <taxon>Bacteria</taxon>
        <taxon>Pseudomonadati</taxon>
        <taxon>Bacteroidota</taxon>
        <taxon>Bacteroidia</taxon>
        <taxon>Bacteroidales</taxon>
        <taxon>Dysgonomonadaceae</taxon>
        <taxon>Proteiniphilum</taxon>
    </lineage>
</organism>
<dbReference type="InterPro" id="IPR011129">
    <property type="entry name" value="CSD"/>
</dbReference>
<feature type="region of interest" description="Disordered" evidence="1">
    <location>
        <begin position="1"/>
        <end position="40"/>
    </location>
</feature>
<dbReference type="GO" id="GO:0005829">
    <property type="term" value="C:cytosol"/>
    <property type="evidence" value="ECO:0007669"/>
    <property type="project" value="UniProtKB-ARBA"/>
</dbReference>
<proteinExistence type="predicted"/>
<dbReference type="Gene3D" id="2.40.50.140">
    <property type="entry name" value="Nucleic acid-binding proteins"/>
    <property type="match status" value="1"/>
</dbReference>
<dbReference type="InterPro" id="IPR002059">
    <property type="entry name" value="CSP_DNA-bd"/>
</dbReference>
<dbReference type="PROSITE" id="PS51857">
    <property type="entry name" value="CSD_2"/>
    <property type="match status" value="1"/>
</dbReference>
<dbReference type="GO" id="GO:0003677">
    <property type="term" value="F:DNA binding"/>
    <property type="evidence" value="ECO:0007669"/>
    <property type="project" value="UniProtKB-KW"/>
</dbReference>
<name>A0A101HJV8_9BACT</name>
<comment type="caution">
    <text evidence="3">The sequence shown here is derived from an EMBL/GenBank/DDBJ whole genome shotgun (WGS) entry which is preliminary data.</text>
</comment>
<dbReference type="SMART" id="SM00357">
    <property type="entry name" value="CSP"/>
    <property type="match status" value="1"/>
</dbReference>
<accession>A0A101HJV8</accession>
<keyword evidence="3" id="KW-0238">DNA-binding</keyword>
<dbReference type="EMBL" id="LGGN01000072">
    <property type="protein sequence ID" value="KUK78104.1"/>
    <property type="molecule type" value="Genomic_DNA"/>
</dbReference>
<dbReference type="SUPFAM" id="SSF50249">
    <property type="entry name" value="Nucleic acid-binding proteins"/>
    <property type="match status" value="1"/>
</dbReference>
<dbReference type="Proteomes" id="UP000053860">
    <property type="component" value="Unassembled WGS sequence"/>
</dbReference>
<evidence type="ECO:0000256" key="1">
    <source>
        <dbReference type="SAM" id="MobiDB-lite"/>
    </source>
</evidence>
<dbReference type="Pfam" id="PF00313">
    <property type="entry name" value="CSD"/>
    <property type="match status" value="1"/>
</dbReference>
<dbReference type="InterPro" id="IPR012340">
    <property type="entry name" value="NA-bd_OB-fold"/>
</dbReference>